<organism evidence="2 3">
    <name type="scientific">Pichia californica</name>
    <dbReference type="NCBI Taxonomy" id="460514"/>
    <lineage>
        <taxon>Eukaryota</taxon>
        <taxon>Fungi</taxon>
        <taxon>Dikarya</taxon>
        <taxon>Ascomycota</taxon>
        <taxon>Saccharomycotina</taxon>
        <taxon>Pichiomycetes</taxon>
        <taxon>Pichiales</taxon>
        <taxon>Pichiaceae</taxon>
        <taxon>Pichia</taxon>
    </lineage>
</organism>
<proteinExistence type="predicted"/>
<dbReference type="InterPro" id="IPR006797">
    <property type="entry name" value="PRELI/MSF1_dom"/>
</dbReference>
<keyword evidence="3" id="KW-1185">Reference proteome</keyword>
<dbReference type="GO" id="GO:0005758">
    <property type="term" value="C:mitochondrial intermembrane space"/>
    <property type="evidence" value="ECO:0007669"/>
    <property type="project" value="InterPro"/>
</dbReference>
<evidence type="ECO:0000313" key="3">
    <source>
        <dbReference type="Proteomes" id="UP000697127"/>
    </source>
</evidence>
<dbReference type="InterPro" id="IPR037365">
    <property type="entry name" value="Slowmo/Ups"/>
</dbReference>
<gene>
    <name evidence="2" type="ORF">C6P40_003073</name>
</gene>
<evidence type="ECO:0000313" key="2">
    <source>
        <dbReference type="EMBL" id="KAG0690359.1"/>
    </source>
</evidence>
<dbReference type="Pfam" id="PF04707">
    <property type="entry name" value="PRELI"/>
    <property type="match status" value="1"/>
</dbReference>
<accession>A0A9P6WNP6</accession>
<dbReference type="AlphaFoldDB" id="A0A9P6WNP6"/>
<protein>
    <recommendedName>
        <fullName evidence="1">PRELI/MSF1 domain-containing protein</fullName>
    </recommendedName>
</protein>
<dbReference type="EMBL" id="PUHW01000034">
    <property type="protein sequence ID" value="KAG0690359.1"/>
    <property type="molecule type" value="Genomic_DNA"/>
</dbReference>
<dbReference type="PANTHER" id="PTHR11158">
    <property type="entry name" value="MSF1/PX19 RELATED"/>
    <property type="match status" value="1"/>
</dbReference>
<dbReference type="Proteomes" id="UP000697127">
    <property type="component" value="Unassembled WGS sequence"/>
</dbReference>
<comment type="caution">
    <text evidence="2">The sequence shown here is derived from an EMBL/GenBank/DDBJ whole genome shotgun (WGS) entry which is preliminary data.</text>
</comment>
<reference evidence="2" key="1">
    <citation type="submission" date="2020-11" db="EMBL/GenBank/DDBJ databases">
        <title>Kefir isolates.</title>
        <authorList>
            <person name="Marcisauskas S."/>
            <person name="Kim Y."/>
            <person name="Blasche S."/>
        </authorList>
    </citation>
    <scope>NUCLEOTIDE SEQUENCE</scope>
    <source>
        <strain evidence="2">Olga-1</strain>
    </source>
</reference>
<sequence length="375" mass="42565">MKEFSATQYFDYPWEYVTAANWRKYPNEISTHVVAVDVLRREFDPVNQILKSERLITCKQPIPKWLKAFVANADTSYVREVSVVDRLGETLTLRSVNLTMAKLLKVYETVIYTPDKSDPLNKTKFSQLAQFKSNAGWSKLENQIESWAVERFQQNASKGKLGFESILKLGILENNPITIKFNELSNSASLLIDEINTKTCNVLNEINLKTDGILDEIDINSTKLLSEIKDCAVFKDINDISLDILKDMNIKTGNALNELNKTSNSVISEVNELSENFMKSVQSTTSDGNIVNHVQEKTSLIIKEIDERQKQVTDHITNETKIIVEALNKKTTELINDLAISTEEIVKPVTDTSIGFKEKLTHVLFKIVHPFSKTN</sequence>
<feature type="domain" description="PRELI/MSF1" evidence="1">
    <location>
        <begin position="1"/>
        <end position="175"/>
    </location>
</feature>
<dbReference type="PROSITE" id="PS50904">
    <property type="entry name" value="PRELI_MSF1"/>
    <property type="match status" value="1"/>
</dbReference>
<evidence type="ECO:0000259" key="1">
    <source>
        <dbReference type="PROSITE" id="PS50904"/>
    </source>
</evidence>
<dbReference type="OrthoDB" id="407630at2759"/>
<name>A0A9P6WNP6_9ASCO</name>